<feature type="transmembrane region" description="Helical" evidence="1">
    <location>
        <begin position="95"/>
        <end position="123"/>
    </location>
</feature>
<keyword evidence="1" id="KW-0812">Transmembrane</keyword>
<name>A0A8G1A378_9EURY</name>
<evidence type="ECO:0000256" key="1">
    <source>
        <dbReference type="SAM" id="Phobius"/>
    </source>
</evidence>
<dbReference type="KEGG" id="mfk:E2N92_00165"/>
<reference evidence="2" key="2">
    <citation type="submission" date="2019-03" db="EMBL/GenBank/DDBJ databases">
        <authorList>
            <person name="Chen S.-C."/>
            <person name="Wu S.-Y."/>
            <person name="Lai M.-C."/>
        </authorList>
    </citation>
    <scope>NUCLEOTIDE SEQUENCE</scope>
    <source>
        <strain evidence="2">ML15</strain>
    </source>
</reference>
<keyword evidence="1" id="KW-1133">Transmembrane helix</keyword>
<organism evidence="2 3">
    <name type="scientific">Methanofollis formosanus</name>
    <dbReference type="NCBI Taxonomy" id="299308"/>
    <lineage>
        <taxon>Archaea</taxon>
        <taxon>Methanobacteriati</taxon>
        <taxon>Methanobacteriota</taxon>
        <taxon>Stenosarchaea group</taxon>
        <taxon>Methanomicrobia</taxon>
        <taxon>Methanomicrobiales</taxon>
        <taxon>Methanomicrobiaceae</taxon>
        <taxon>Methanofollis</taxon>
    </lineage>
</organism>
<dbReference type="AlphaFoldDB" id="A0A8G1A378"/>
<feature type="transmembrane region" description="Helical" evidence="1">
    <location>
        <begin position="48"/>
        <end position="74"/>
    </location>
</feature>
<dbReference type="Proteomes" id="UP000826709">
    <property type="component" value="Chromosome"/>
</dbReference>
<dbReference type="OrthoDB" id="64860at2157"/>
<proteinExistence type="predicted"/>
<keyword evidence="3" id="KW-1185">Reference proteome</keyword>
<keyword evidence="1" id="KW-0472">Membrane</keyword>
<evidence type="ECO:0008006" key="4">
    <source>
        <dbReference type="Google" id="ProtNLM"/>
    </source>
</evidence>
<reference evidence="2" key="1">
    <citation type="journal article" date="2005" name="Int. J. Syst. Evol. Microbiol.">
        <title>Methanofollis formosanus sp. nov., isolated from a fish pond.</title>
        <authorList>
            <person name="Wu S.Y."/>
            <person name="Chen S.C."/>
            <person name="Lai M.C."/>
        </authorList>
    </citation>
    <scope>NUCLEOTIDE SEQUENCE</scope>
    <source>
        <strain evidence="2">ML15</strain>
    </source>
</reference>
<dbReference type="EMBL" id="CP037968">
    <property type="protein sequence ID" value="QYZ80347.1"/>
    <property type="molecule type" value="Genomic_DNA"/>
</dbReference>
<gene>
    <name evidence="2" type="ORF">E2N92_00165</name>
</gene>
<accession>A0A8G1A378</accession>
<protein>
    <recommendedName>
        <fullName evidence="4">TM2 domain-containing protein</fullName>
    </recommendedName>
</protein>
<evidence type="ECO:0000313" key="3">
    <source>
        <dbReference type="Proteomes" id="UP000826709"/>
    </source>
</evidence>
<sequence length="128" mass="13904">MKERDGAVCPECGTPFRHTREKNPTIAVICAFLCPGLGQVYNGEIGKGVLVLLGTAVGMLFLIPGLLVYLYGIYDGYRTAEKMNVGEVPFRETSILFMLLFVGLLILGSIVLMLMVISAAFMYGVTGF</sequence>
<feature type="transmembrane region" description="Helical" evidence="1">
    <location>
        <begin position="25"/>
        <end position="42"/>
    </location>
</feature>
<evidence type="ECO:0000313" key="2">
    <source>
        <dbReference type="EMBL" id="QYZ80347.1"/>
    </source>
</evidence>